<dbReference type="PANTHER" id="PTHR11138:SF5">
    <property type="entry name" value="METHIONYL-TRNA FORMYLTRANSFERASE, MITOCHONDRIAL"/>
    <property type="match status" value="1"/>
</dbReference>
<dbReference type="SUPFAM" id="SSF50486">
    <property type="entry name" value="FMT C-terminal domain-like"/>
    <property type="match status" value="1"/>
</dbReference>
<dbReference type="FunFam" id="3.40.50.12230:FF:000001">
    <property type="entry name" value="Methionyl-tRNA formyltransferase"/>
    <property type="match status" value="1"/>
</dbReference>
<feature type="domain" description="Formyl transferase N-terminal" evidence="6">
    <location>
        <begin position="1"/>
        <end position="181"/>
    </location>
</feature>
<dbReference type="InterPro" id="IPR044135">
    <property type="entry name" value="Met-tRNA-FMT_C"/>
</dbReference>
<organism evidence="8 9">
    <name type="scientific">Anoxybacter fermentans</name>
    <dbReference type="NCBI Taxonomy" id="1323375"/>
    <lineage>
        <taxon>Bacteria</taxon>
        <taxon>Bacillati</taxon>
        <taxon>Bacillota</taxon>
        <taxon>Clostridia</taxon>
        <taxon>Halanaerobiales</taxon>
        <taxon>Anoxybacter</taxon>
    </lineage>
</organism>
<dbReference type="NCBIfam" id="TIGR00460">
    <property type="entry name" value="fmt"/>
    <property type="match status" value="1"/>
</dbReference>
<dbReference type="InterPro" id="IPR041711">
    <property type="entry name" value="Met-tRNA-FMT_N"/>
</dbReference>
<dbReference type="SUPFAM" id="SSF53328">
    <property type="entry name" value="Formyltransferase"/>
    <property type="match status" value="1"/>
</dbReference>
<dbReference type="InterPro" id="IPR011034">
    <property type="entry name" value="Formyl_transferase-like_C_sf"/>
</dbReference>
<dbReference type="RefSeq" id="WP_127016299.1">
    <property type="nucleotide sequence ID" value="NZ_CP016379.1"/>
</dbReference>
<feature type="domain" description="Formyl transferase C-terminal" evidence="7">
    <location>
        <begin position="204"/>
        <end position="303"/>
    </location>
</feature>
<dbReference type="CDD" id="cd08704">
    <property type="entry name" value="Met_tRNA_FMT_C"/>
    <property type="match status" value="1"/>
</dbReference>
<evidence type="ECO:0000313" key="8">
    <source>
        <dbReference type="EMBL" id="AZR72965.1"/>
    </source>
</evidence>
<evidence type="ECO:0000256" key="4">
    <source>
        <dbReference type="ARBA" id="ARBA00022917"/>
    </source>
</evidence>
<gene>
    <name evidence="5" type="primary">fmt</name>
    <name evidence="8" type="ORF">BBF96_05890</name>
</gene>
<feature type="binding site" evidence="5">
    <location>
        <begin position="110"/>
        <end position="113"/>
    </location>
    <ligand>
        <name>(6S)-5,6,7,8-tetrahydrofolate</name>
        <dbReference type="ChEBI" id="CHEBI:57453"/>
    </ligand>
</feature>
<dbReference type="Pfam" id="PF00551">
    <property type="entry name" value="Formyl_trans_N"/>
    <property type="match status" value="1"/>
</dbReference>
<dbReference type="HAMAP" id="MF_00182">
    <property type="entry name" value="Formyl_trans"/>
    <property type="match status" value="1"/>
</dbReference>
<dbReference type="GO" id="GO:0005829">
    <property type="term" value="C:cytosol"/>
    <property type="evidence" value="ECO:0007669"/>
    <property type="project" value="TreeGrafter"/>
</dbReference>
<comment type="catalytic activity">
    <reaction evidence="5">
        <text>L-methionyl-tRNA(fMet) + (6R)-10-formyltetrahydrofolate = N-formyl-L-methionyl-tRNA(fMet) + (6S)-5,6,7,8-tetrahydrofolate + H(+)</text>
        <dbReference type="Rhea" id="RHEA:24380"/>
        <dbReference type="Rhea" id="RHEA-COMP:9952"/>
        <dbReference type="Rhea" id="RHEA-COMP:9953"/>
        <dbReference type="ChEBI" id="CHEBI:15378"/>
        <dbReference type="ChEBI" id="CHEBI:57453"/>
        <dbReference type="ChEBI" id="CHEBI:78530"/>
        <dbReference type="ChEBI" id="CHEBI:78844"/>
        <dbReference type="ChEBI" id="CHEBI:195366"/>
        <dbReference type="EC" id="2.1.2.9"/>
    </reaction>
</comment>
<evidence type="ECO:0000313" key="9">
    <source>
        <dbReference type="Proteomes" id="UP000267250"/>
    </source>
</evidence>
<keyword evidence="3 5" id="KW-0808">Transferase</keyword>
<proteinExistence type="inferred from homology"/>
<dbReference type="CDD" id="cd08646">
    <property type="entry name" value="FMT_core_Met-tRNA-FMT_N"/>
    <property type="match status" value="1"/>
</dbReference>
<dbReference type="EMBL" id="CP016379">
    <property type="protein sequence ID" value="AZR72965.1"/>
    <property type="molecule type" value="Genomic_DNA"/>
</dbReference>
<evidence type="ECO:0000259" key="6">
    <source>
        <dbReference type="Pfam" id="PF00551"/>
    </source>
</evidence>
<dbReference type="InterPro" id="IPR036477">
    <property type="entry name" value="Formyl_transf_N_sf"/>
</dbReference>
<protein>
    <recommendedName>
        <fullName evidence="2 5">Methionyl-tRNA formyltransferase</fullName>
        <ecNumber evidence="2 5">2.1.2.9</ecNumber>
    </recommendedName>
</protein>
<dbReference type="InterPro" id="IPR005794">
    <property type="entry name" value="Fmt"/>
</dbReference>
<keyword evidence="9" id="KW-1185">Reference proteome</keyword>
<evidence type="ECO:0000256" key="3">
    <source>
        <dbReference type="ARBA" id="ARBA00022679"/>
    </source>
</evidence>
<dbReference type="AlphaFoldDB" id="A0A3Q9HRL7"/>
<dbReference type="PANTHER" id="PTHR11138">
    <property type="entry name" value="METHIONYL-TRNA FORMYLTRANSFERASE"/>
    <property type="match status" value="1"/>
</dbReference>
<dbReference type="Gene3D" id="3.40.50.12230">
    <property type="match status" value="1"/>
</dbReference>
<dbReference type="GO" id="GO:0004479">
    <property type="term" value="F:methionyl-tRNA formyltransferase activity"/>
    <property type="evidence" value="ECO:0007669"/>
    <property type="project" value="UniProtKB-UniRule"/>
</dbReference>
<evidence type="ECO:0000256" key="1">
    <source>
        <dbReference type="ARBA" id="ARBA00010699"/>
    </source>
</evidence>
<reference evidence="8 9" key="1">
    <citation type="submission" date="2016-07" db="EMBL/GenBank/DDBJ databases">
        <title>Genome and transcriptome analysis of iron-reducing fermentative bacteria Anoxybacter fermentans.</title>
        <authorList>
            <person name="Zeng X."/>
            <person name="Shao Z."/>
        </authorList>
    </citation>
    <scope>NUCLEOTIDE SEQUENCE [LARGE SCALE GENOMIC DNA]</scope>
    <source>
        <strain evidence="8 9">DY22613</strain>
    </source>
</reference>
<keyword evidence="4 5" id="KW-0648">Protein biosynthesis</keyword>
<dbReference type="EC" id="2.1.2.9" evidence="2 5"/>
<accession>A0A3Q9HRL7</accession>
<dbReference type="InterPro" id="IPR005793">
    <property type="entry name" value="Formyl_trans_C"/>
</dbReference>
<dbReference type="InterPro" id="IPR002376">
    <property type="entry name" value="Formyl_transf_N"/>
</dbReference>
<evidence type="ECO:0000259" key="7">
    <source>
        <dbReference type="Pfam" id="PF02911"/>
    </source>
</evidence>
<dbReference type="Pfam" id="PF02911">
    <property type="entry name" value="Formyl_trans_C"/>
    <property type="match status" value="1"/>
</dbReference>
<comment type="function">
    <text evidence="5">Attaches a formyl group to the free amino group of methionyl-tRNA(fMet). The formyl group appears to play a dual role in the initiator identity of N-formylmethionyl-tRNA by promoting its recognition by IF2 and preventing the misappropriation of this tRNA by the elongation apparatus.</text>
</comment>
<dbReference type="OrthoDB" id="9802815at2"/>
<evidence type="ECO:0000256" key="2">
    <source>
        <dbReference type="ARBA" id="ARBA00012261"/>
    </source>
</evidence>
<name>A0A3Q9HRL7_9FIRM</name>
<dbReference type="KEGG" id="aft:BBF96_05890"/>
<dbReference type="Proteomes" id="UP000267250">
    <property type="component" value="Chromosome"/>
</dbReference>
<sequence length="314" mass="34970">MRVVFMGTPDFAAICLKGLLNADFIDVIGVVTQPDRARGRGYKVTYSPVKKVALEANLPVYQPENVNDSEFVDKLEGMNLDAIVVVAYGQLLKERLLNLTPYGCINVHASLLPKYRGAGPIHRVIINGETKTGITTMYMDKGWDTGDMILQKEVEIGSEMTVGELHDILAELGSEVLVETLRQIKNGTAPRIPQQHEKATYAPKIKKEDGEIDWNQPARKIYNLVRGMDPWPGAYTWYKGEIFKIWKTRIEENLTGGIPGQVMDVDLKKGILVQTKEGGLWLTEVQSANSRRMDVGAFLNGHNVKKGEVFGNAK</sequence>
<evidence type="ECO:0000256" key="5">
    <source>
        <dbReference type="HAMAP-Rule" id="MF_00182"/>
    </source>
</evidence>
<comment type="similarity">
    <text evidence="1 5">Belongs to the Fmt family.</text>
</comment>